<feature type="region of interest" description="Disordered" evidence="1">
    <location>
        <begin position="53"/>
        <end position="102"/>
    </location>
</feature>
<feature type="region of interest" description="Disordered" evidence="1">
    <location>
        <begin position="453"/>
        <end position="476"/>
    </location>
</feature>
<organism evidence="2 3">
    <name type="scientific">Pseudo-nitzschia multistriata</name>
    <dbReference type="NCBI Taxonomy" id="183589"/>
    <lineage>
        <taxon>Eukaryota</taxon>
        <taxon>Sar</taxon>
        <taxon>Stramenopiles</taxon>
        <taxon>Ochrophyta</taxon>
        <taxon>Bacillariophyta</taxon>
        <taxon>Bacillariophyceae</taxon>
        <taxon>Bacillariophycidae</taxon>
        <taxon>Bacillariales</taxon>
        <taxon>Bacillariaceae</taxon>
        <taxon>Pseudo-nitzschia</taxon>
    </lineage>
</organism>
<sequence length="496" mass="53079">MPRFVRIPVFDFVHDGPEEGPAVPPAVPSLEEFFAAYDVARCVWFRRRRTPLESKGGETGKRAGKRRRMDPAATIASSSSSPTTAATTAAATAEPKDAPARAPPWFLGPIREAYESASPLDKASWNVESGGGERRRKATEVSPSDLWGEASGNAYGYGYASFVLSEGATGPGLSEELAGLRGGGSHRLPHRLLWSNASPRGGAFPSVWVAPHCWVFCARNKGESEGSQAGSGPSRAVLAGRPEHTDAISHDGTVHWQLGGTKTWKLRPTLELMERTTGNHHRDRGGNGIGNGKDNGDEKNGDGIALSDSYTVCLKEGDFLVVDTRLWWHSTLIPPQLESSGFYSVSVARDLCLVDSGGSSPSRGSSNDRTQNQPFAPSHSEGCSVFNAEASWASGFLPSGSILLVDTVARATCGLEEPGGAFPEAYYDALPPTILRTGSGEEANCRLVVRWADEDSGDDDDDEDRGEPPPPSMVDVGLETMRDIREGDEFVVLQPP</sequence>
<gene>
    <name evidence="2" type="ORF">PSNMU_V1.4_AUG-EV-PASAV3_0059800</name>
</gene>
<name>A0A448ZAV4_9STRA</name>
<dbReference type="AlphaFoldDB" id="A0A448ZAV4"/>
<evidence type="ECO:0000313" key="2">
    <source>
        <dbReference type="EMBL" id="VEU39136.1"/>
    </source>
</evidence>
<evidence type="ECO:0000256" key="1">
    <source>
        <dbReference type="SAM" id="MobiDB-lite"/>
    </source>
</evidence>
<proteinExistence type="predicted"/>
<dbReference type="Proteomes" id="UP000291116">
    <property type="component" value="Unassembled WGS sequence"/>
</dbReference>
<feature type="region of interest" description="Disordered" evidence="1">
    <location>
        <begin position="277"/>
        <end position="297"/>
    </location>
</feature>
<feature type="compositionally biased region" description="Acidic residues" evidence="1">
    <location>
        <begin position="454"/>
        <end position="465"/>
    </location>
</feature>
<accession>A0A448ZAV4</accession>
<feature type="region of interest" description="Disordered" evidence="1">
    <location>
        <begin position="358"/>
        <end position="380"/>
    </location>
</feature>
<dbReference type="OrthoDB" id="428676at2759"/>
<evidence type="ECO:0000313" key="3">
    <source>
        <dbReference type="Proteomes" id="UP000291116"/>
    </source>
</evidence>
<reference evidence="2 3" key="1">
    <citation type="submission" date="2019-01" db="EMBL/GenBank/DDBJ databases">
        <authorList>
            <person name="Ferrante I. M."/>
        </authorList>
    </citation>
    <scope>NUCLEOTIDE SEQUENCE [LARGE SCALE GENOMIC DNA]</scope>
    <source>
        <strain evidence="2 3">B856</strain>
    </source>
</reference>
<protein>
    <submittedName>
        <fullName evidence="2">Uncharacterized protein</fullName>
    </submittedName>
</protein>
<feature type="compositionally biased region" description="Low complexity" evidence="1">
    <location>
        <begin position="71"/>
        <end position="93"/>
    </location>
</feature>
<keyword evidence="3" id="KW-1185">Reference proteome</keyword>
<dbReference type="EMBL" id="CAACVS010000206">
    <property type="protein sequence ID" value="VEU39136.1"/>
    <property type="molecule type" value="Genomic_DNA"/>
</dbReference>